<dbReference type="Proteomes" id="UP000274756">
    <property type="component" value="Unassembled WGS sequence"/>
</dbReference>
<evidence type="ECO:0000259" key="1">
    <source>
        <dbReference type="PROSITE" id="PS50234"/>
    </source>
</evidence>
<organism evidence="3 5">
    <name type="scientific">Dracunculus medinensis</name>
    <name type="common">Guinea worm</name>
    <dbReference type="NCBI Taxonomy" id="318479"/>
    <lineage>
        <taxon>Eukaryota</taxon>
        <taxon>Metazoa</taxon>
        <taxon>Ecdysozoa</taxon>
        <taxon>Nematoda</taxon>
        <taxon>Chromadorea</taxon>
        <taxon>Rhabditida</taxon>
        <taxon>Spirurina</taxon>
        <taxon>Dracunculoidea</taxon>
        <taxon>Dracunculidae</taxon>
        <taxon>Dracunculus</taxon>
    </lineage>
</organism>
<evidence type="ECO:0000313" key="2">
    <source>
        <dbReference type="EMBL" id="VDN59434.1"/>
    </source>
</evidence>
<feature type="domain" description="VWFA" evidence="1">
    <location>
        <begin position="112"/>
        <end position="254"/>
    </location>
</feature>
<name>A0A0N4UER1_DRAME</name>
<dbReference type="Pfam" id="PF00092">
    <property type="entry name" value="VWA"/>
    <property type="match status" value="1"/>
</dbReference>
<gene>
    <name evidence="2" type="ORF">DME_LOCUS9407</name>
</gene>
<dbReference type="EMBL" id="UYYG01001181">
    <property type="protein sequence ID" value="VDN59434.1"/>
    <property type="molecule type" value="Genomic_DNA"/>
</dbReference>
<dbReference type="AlphaFoldDB" id="A0A0N4UER1"/>
<dbReference type="WBParaSite" id="DME_0000588301-mRNA-1">
    <property type="protein sequence ID" value="DME_0000588301-mRNA-1"/>
    <property type="gene ID" value="DME_0000588301"/>
</dbReference>
<sequence>MQNIVNIINNTRPKIIHESDNDVSNVSYQMADKLLRKMRSFTSDQRTSEEQKISSDSGKFVITNVVGMGEKESNRIFANICDSVPLATSTVKPVPTPPDFPDQCAPNLITRDFILVIDMIPNPIQAYKFTELESFLKRFGTNLLTNPTNNQIMLIGYDSLNVLKAYSFTNSLQKYFDNLEKLINDTSRATMGHYGRLSSALTYVAEKNIGLRAYTEAFIIIIADHVPADDDTTLNSARLSITRLQRSGFYLSAITPTKGPTAHAFSHLIFNQKWLSKERVTDYSHLPNEGNKFAMQQACSYIEIVPPLGQFTTPARQITTMLSKSKKPSTTNKSITSKSHTKLDEESMIVKLLSNKITNKTADEITESVYNATSIIDTNITVSSLITIIPPSKKIDCMNILIILDRSQSISENDYNQNVRNFVKKLANNIAFEPSSKGDRNRYSRVGVIQFAYSAQNDITLESRSVDEFEKLVDERINYTKSDGTYSGYTNTAAHSMFTDDPIPIAQKLREAGTIIICVGLNGTNGDYTTHNREELLKINGNRTDLLFEVYSKNLTNDLSEKIIDNIPCPGDVPGLHRTIPPYYHK</sequence>
<dbReference type="SUPFAM" id="SSF53300">
    <property type="entry name" value="vWA-like"/>
    <property type="match status" value="2"/>
</dbReference>
<dbReference type="PANTHER" id="PTHR22588:SF3">
    <property type="entry name" value="VWFA DOMAIN-CONTAINING PROTEIN"/>
    <property type="match status" value="1"/>
</dbReference>
<dbReference type="PROSITE" id="PS50234">
    <property type="entry name" value="VWFA"/>
    <property type="match status" value="2"/>
</dbReference>
<dbReference type="PANTHER" id="PTHR22588">
    <property type="entry name" value="VWFA DOMAIN-CONTAINING PROTEIN"/>
    <property type="match status" value="1"/>
</dbReference>
<dbReference type="InterPro" id="IPR036465">
    <property type="entry name" value="vWFA_dom_sf"/>
</dbReference>
<reference evidence="5" key="1">
    <citation type="submission" date="2017-02" db="UniProtKB">
        <authorList>
            <consortium name="WormBaseParasite"/>
        </authorList>
    </citation>
    <scope>IDENTIFICATION</scope>
</reference>
<reference evidence="2 4" key="2">
    <citation type="submission" date="2018-11" db="EMBL/GenBank/DDBJ databases">
        <authorList>
            <consortium name="Pathogen Informatics"/>
        </authorList>
    </citation>
    <scope>NUCLEOTIDE SEQUENCE [LARGE SCALE GENOMIC DNA]</scope>
</reference>
<proteinExistence type="predicted"/>
<dbReference type="OrthoDB" id="5909522at2759"/>
<evidence type="ECO:0000313" key="4">
    <source>
        <dbReference type="Proteomes" id="UP000274756"/>
    </source>
</evidence>
<evidence type="ECO:0000313" key="3">
    <source>
        <dbReference type="Proteomes" id="UP000038040"/>
    </source>
</evidence>
<dbReference type="InterPro" id="IPR002035">
    <property type="entry name" value="VWF_A"/>
</dbReference>
<keyword evidence="4" id="KW-1185">Reference proteome</keyword>
<feature type="domain" description="VWFA" evidence="1">
    <location>
        <begin position="399"/>
        <end position="493"/>
    </location>
</feature>
<dbReference type="STRING" id="318479.A0A0N4UER1"/>
<dbReference type="InterPro" id="IPR052229">
    <property type="entry name" value="Collagen-VI/PIF"/>
</dbReference>
<protein>
    <submittedName>
        <fullName evidence="5">VWFA domain-containing protein</fullName>
    </submittedName>
</protein>
<dbReference type="Gene3D" id="3.40.50.410">
    <property type="entry name" value="von Willebrand factor, type A domain"/>
    <property type="match status" value="1"/>
</dbReference>
<accession>A0A0N4UER1</accession>
<dbReference type="Proteomes" id="UP000038040">
    <property type="component" value="Unplaced"/>
</dbReference>
<evidence type="ECO:0000313" key="5">
    <source>
        <dbReference type="WBParaSite" id="DME_0000588301-mRNA-1"/>
    </source>
</evidence>
<dbReference type="SMART" id="SM00327">
    <property type="entry name" value="VWA"/>
    <property type="match status" value="2"/>
</dbReference>